<dbReference type="OrthoDB" id="5908462at2759"/>
<accession>A0A2G5UBH6</accession>
<feature type="chain" id="PRO_5013714178" description="ZP domain-containing protein" evidence="1">
    <location>
        <begin position="24"/>
        <end position="115"/>
    </location>
</feature>
<evidence type="ECO:0000313" key="2">
    <source>
        <dbReference type="EMBL" id="PIC36910.1"/>
    </source>
</evidence>
<evidence type="ECO:0000256" key="1">
    <source>
        <dbReference type="SAM" id="SignalP"/>
    </source>
</evidence>
<protein>
    <recommendedName>
        <fullName evidence="4">ZP domain-containing protein</fullName>
    </recommendedName>
</protein>
<sequence>MLNYRNLLLLGLLYCIPADPTNTRIDIHCDDPSITDWCATMVLYEEDNPRHHDIIKTESFCSYKPLKTFEYPNLFLNGDGSRHYEIGYQLSHTCTKDGQHKCMKSPVKRVRVYST</sequence>
<dbReference type="AlphaFoldDB" id="A0A2G5UBH6"/>
<dbReference type="InterPro" id="IPR008588">
    <property type="entry name" value="DUF870_CAE_spp"/>
</dbReference>
<proteinExistence type="predicted"/>
<keyword evidence="1" id="KW-0732">Signal</keyword>
<reference evidence="3" key="1">
    <citation type="submission" date="2017-10" db="EMBL/GenBank/DDBJ databases">
        <title>Rapid genome shrinkage in a self-fertile nematode reveals novel sperm competition proteins.</title>
        <authorList>
            <person name="Yin D."/>
            <person name="Schwarz E.M."/>
            <person name="Thomas C.G."/>
            <person name="Felde R.L."/>
            <person name="Korf I.F."/>
            <person name="Cutter A.D."/>
            <person name="Schartner C.M."/>
            <person name="Ralston E.J."/>
            <person name="Meyer B.J."/>
            <person name="Haag E.S."/>
        </authorList>
    </citation>
    <scope>NUCLEOTIDE SEQUENCE [LARGE SCALE GENOMIC DNA]</scope>
    <source>
        <strain evidence="3">JU1422</strain>
    </source>
</reference>
<dbReference type="Proteomes" id="UP000230233">
    <property type="component" value="Chromosome IV"/>
</dbReference>
<dbReference type="EMBL" id="PDUG01000004">
    <property type="protein sequence ID" value="PIC36910.1"/>
    <property type="molecule type" value="Genomic_DNA"/>
</dbReference>
<keyword evidence="3" id="KW-1185">Reference proteome</keyword>
<gene>
    <name evidence="2" type="primary">Cnig_chr_IV.g15731</name>
    <name evidence="2" type="ORF">B9Z55_015731</name>
</gene>
<dbReference type="Pfam" id="PF05912">
    <property type="entry name" value="DUF870"/>
    <property type="match status" value="1"/>
</dbReference>
<organism evidence="2 3">
    <name type="scientific">Caenorhabditis nigoni</name>
    <dbReference type="NCBI Taxonomy" id="1611254"/>
    <lineage>
        <taxon>Eukaryota</taxon>
        <taxon>Metazoa</taxon>
        <taxon>Ecdysozoa</taxon>
        <taxon>Nematoda</taxon>
        <taxon>Chromadorea</taxon>
        <taxon>Rhabditida</taxon>
        <taxon>Rhabditina</taxon>
        <taxon>Rhabditomorpha</taxon>
        <taxon>Rhabditoidea</taxon>
        <taxon>Rhabditidae</taxon>
        <taxon>Peloderinae</taxon>
        <taxon>Caenorhabditis</taxon>
    </lineage>
</organism>
<feature type="signal peptide" evidence="1">
    <location>
        <begin position="1"/>
        <end position="23"/>
    </location>
</feature>
<evidence type="ECO:0008006" key="4">
    <source>
        <dbReference type="Google" id="ProtNLM"/>
    </source>
</evidence>
<comment type="caution">
    <text evidence="2">The sequence shown here is derived from an EMBL/GenBank/DDBJ whole genome shotgun (WGS) entry which is preliminary data.</text>
</comment>
<evidence type="ECO:0000313" key="3">
    <source>
        <dbReference type="Proteomes" id="UP000230233"/>
    </source>
</evidence>
<name>A0A2G5UBH6_9PELO</name>